<dbReference type="RefSeq" id="WP_012813905.1">
    <property type="nucleotide sequence ID" value="NC_013224.1"/>
</dbReference>
<keyword evidence="3" id="KW-0614">Plasmid</keyword>
<dbReference type="Gene3D" id="1.10.10.1550">
    <property type="entry name" value="ROS/MUCR transcriptional regulator protein"/>
    <property type="match status" value="1"/>
</dbReference>
<dbReference type="eggNOG" id="COG4957">
    <property type="taxonomic scope" value="Bacteria"/>
</dbReference>
<feature type="region of interest" description="Disordered" evidence="2">
    <location>
        <begin position="39"/>
        <end position="61"/>
    </location>
</feature>
<evidence type="ECO:0000313" key="3">
    <source>
        <dbReference type="EMBL" id="ACV69814.1"/>
    </source>
</evidence>
<comment type="similarity">
    <text evidence="1">Belongs to the ros/MucR family.</text>
</comment>
<dbReference type="AlphaFoldDB" id="C8X5W7"/>
<feature type="compositionally biased region" description="Basic and acidic residues" evidence="2">
    <location>
        <begin position="49"/>
        <end position="61"/>
    </location>
</feature>
<organism evidence="3 4">
    <name type="scientific">Desulfohalobium retbaense (strain ATCC 49708 / DSM 5692 / JCM 16813 / HR100)</name>
    <dbReference type="NCBI Taxonomy" id="485915"/>
    <lineage>
        <taxon>Bacteria</taxon>
        <taxon>Pseudomonadati</taxon>
        <taxon>Thermodesulfobacteriota</taxon>
        <taxon>Desulfovibrionia</taxon>
        <taxon>Desulfovibrionales</taxon>
        <taxon>Desulfohalobiaceae</taxon>
        <taxon>Desulfohalobium</taxon>
    </lineage>
</organism>
<dbReference type="GO" id="GO:0008270">
    <property type="term" value="F:zinc ion binding"/>
    <property type="evidence" value="ECO:0007669"/>
    <property type="project" value="InterPro"/>
</dbReference>
<proteinExistence type="inferred from homology"/>
<sequence length="134" mass="15467">MEDHMKQALEIVKAQAGVRTMTEEEMTSMVANIASKLKRIEGGEQEPQEEQKQEPAVDPKKAIREKSVVCLECGKTFKVLTKRHLATHGLTPAEYKAKWGFKKTQSLIAKSLARERKKKMQEMQLWKRREKKKS</sequence>
<dbReference type="GO" id="GO:0006355">
    <property type="term" value="P:regulation of DNA-templated transcription"/>
    <property type="evidence" value="ECO:0007669"/>
    <property type="project" value="InterPro"/>
</dbReference>
<dbReference type="OrthoDB" id="9809693at2"/>
<dbReference type="Pfam" id="PF05443">
    <property type="entry name" value="ROS_MUCR"/>
    <property type="match status" value="1"/>
</dbReference>
<dbReference type="HOGENOM" id="CLU_106247_3_0_7"/>
<dbReference type="KEGG" id="drt:Dret_2537"/>
<evidence type="ECO:0000313" key="4">
    <source>
        <dbReference type="Proteomes" id="UP000001052"/>
    </source>
</evidence>
<name>C8X5W7_DESRD</name>
<dbReference type="GO" id="GO:0003677">
    <property type="term" value="F:DNA binding"/>
    <property type="evidence" value="ECO:0007669"/>
    <property type="project" value="InterPro"/>
</dbReference>
<evidence type="ECO:0000256" key="1">
    <source>
        <dbReference type="ARBA" id="ARBA00007031"/>
    </source>
</evidence>
<keyword evidence="4" id="KW-1185">Reference proteome</keyword>
<dbReference type="InterPro" id="IPR041920">
    <property type="entry name" value="ROS/MUCR_sf"/>
</dbReference>
<dbReference type="InterPro" id="IPR008807">
    <property type="entry name" value="ROS_MUCR"/>
</dbReference>
<accession>C8X5W7</accession>
<gene>
    <name evidence="3" type="ORF">Dret_2537</name>
</gene>
<dbReference type="Proteomes" id="UP000001052">
    <property type="component" value="Plasmid pDRET01"/>
</dbReference>
<reference evidence="3 4" key="1">
    <citation type="journal article" date="2010" name="Stand. Genomic Sci.">
        <title>Complete genome sequence of Desulfohalobium retbaense type strain (HR(100)).</title>
        <authorList>
            <person name="Spring S."/>
            <person name="Nolan M."/>
            <person name="Lapidus A."/>
            <person name="Glavina Del Rio T."/>
            <person name="Copeland A."/>
            <person name="Tice H."/>
            <person name="Cheng J.F."/>
            <person name="Lucas S."/>
            <person name="Land M."/>
            <person name="Chen F."/>
            <person name="Bruce D."/>
            <person name="Goodwin L."/>
            <person name="Pitluck S."/>
            <person name="Ivanova N."/>
            <person name="Mavromatis K."/>
            <person name="Mikhailova N."/>
            <person name="Pati A."/>
            <person name="Chen A."/>
            <person name="Palaniappan K."/>
            <person name="Hauser L."/>
            <person name="Chang Y.J."/>
            <person name="Jeffries C.D."/>
            <person name="Munk C."/>
            <person name="Kiss H."/>
            <person name="Chain P."/>
            <person name="Han C."/>
            <person name="Brettin T."/>
            <person name="Detter J.C."/>
            <person name="Schuler E."/>
            <person name="Goker M."/>
            <person name="Rohde M."/>
            <person name="Bristow J."/>
            <person name="Eisen J.A."/>
            <person name="Markowitz V."/>
            <person name="Hugenholtz P."/>
            <person name="Kyrpides N.C."/>
            <person name="Klenk H.P."/>
        </authorList>
    </citation>
    <scope>NUCLEOTIDE SEQUENCE [LARGE SCALE GENOMIC DNA]</scope>
    <source>
        <strain evidence="3 4">DSM 5692</strain>
        <plasmid evidence="4">Plasmid pDRET01</plasmid>
    </source>
</reference>
<protein>
    <submittedName>
        <fullName evidence="3">Transcriptional regulator, MucR family</fullName>
    </submittedName>
</protein>
<dbReference type="EMBL" id="CP001735">
    <property type="protein sequence ID" value="ACV69814.1"/>
    <property type="molecule type" value="Genomic_DNA"/>
</dbReference>
<evidence type="ECO:0000256" key="2">
    <source>
        <dbReference type="SAM" id="MobiDB-lite"/>
    </source>
</evidence>
<geneLocation type="plasmid" evidence="3 4">
    <name>pDRET01</name>
</geneLocation>